<dbReference type="eggNOG" id="COG0735">
    <property type="taxonomic scope" value="Bacteria"/>
</dbReference>
<keyword evidence="9" id="KW-1185">Reference proteome</keyword>
<dbReference type="GO" id="GO:1900376">
    <property type="term" value="P:regulation of secondary metabolite biosynthetic process"/>
    <property type="evidence" value="ECO:0007669"/>
    <property type="project" value="TreeGrafter"/>
</dbReference>
<dbReference type="Gene3D" id="1.10.10.10">
    <property type="entry name" value="Winged helix-like DNA-binding domain superfamily/Winged helix DNA-binding domain"/>
    <property type="match status" value="1"/>
</dbReference>
<dbReference type="PANTHER" id="PTHR33202">
    <property type="entry name" value="ZINC UPTAKE REGULATION PROTEIN"/>
    <property type="match status" value="1"/>
</dbReference>
<keyword evidence="7" id="KW-0479">Metal-binding</keyword>
<proteinExistence type="inferred from homology"/>
<dbReference type="InterPro" id="IPR002481">
    <property type="entry name" value="FUR"/>
</dbReference>
<organism evidence="8 9">
    <name type="scientific">Nitrosomonas cryotolerans ATCC 49181</name>
    <dbReference type="NCBI Taxonomy" id="1131553"/>
    <lineage>
        <taxon>Bacteria</taxon>
        <taxon>Pseudomonadati</taxon>
        <taxon>Pseudomonadota</taxon>
        <taxon>Betaproteobacteria</taxon>
        <taxon>Nitrosomonadales</taxon>
        <taxon>Nitrosomonadaceae</taxon>
        <taxon>Nitrosomonas</taxon>
    </lineage>
</organism>
<evidence type="ECO:0000256" key="2">
    <source>
        <dbReference type="ARBA" id="ARBA00022491"/>
    </source>
</evidence>
<comment type="cofactor">
    <cofactor evidence="7">
        <name>Zn(2+)</name>
        <dbReference type="ChEBI" id="CHEBI:29105"/>
    </cofactor>
    <text evidence="7">Binds 1 zinc ion per subunit.</text>
</comment>
<dbReference type="EMBL" id="FSRO01000001">
    <property type="protein sequence ID" value="SIO29797.1"/>
    <property type="molecule type" value="Genomic_DNA"/>
</dbReference>
<keyword evidence="3 7" id="KW-0862">Zinc</keyword>
<dbReference type="InterPro" id="IPR043135">
    <property type="entry name" value="Fur_C"/>
</dbReference>
<dbReference type="GO" id="GO:0008270">
    <property type="term" value="F:zinc ion binding"/>
    <property type="evidence" value="ECO:0007669"/>
    <property type="project" value="TreeGrafter"/>
</dbReference>
<keyword evidence="2" id="KW-0678">Repressor</keyword>
<dbReference type="PANTHER" id="PTHR33202:SF7">
    <property type="entry name" value="FERRIC UPTAKE REGULATION PROTEIN"/>
    <property type="match status" value="1"/>
</dbReference>
<feature type="binding site" evidence="7">
    <location>
        <position position="102"/>
    </location>
    <ligand>
        <name>Zn(2+)</name>
        <dbReference type="ChEBI" id="CHEBI:29105"/>
    </ligand>
</feature>
<dbReference type="InterPro" id="IPR036388">
    <property type="entry name" value="WH-like_DNA-bd_sf"/>
</dbReference>
<dbReference type="GO" id="GO:0003700">
    <property type="term" value="F:DNA-binding transcription factor activity"/>
    <property type="evidence" value="ECO:0007669"/>
    <property type="project" value="InterPro"/>
</dbReference>
<evidence type="ECO:0000256" key="4">
    <source>
        <dbReference type="ARBA" id="ARBA00023015"/>
    </source>
</evidence>
<dbReference type="RefSeq" id="WP_028461204.1">
    <property type="nucleotide sequence ID" value="NZ_FSRO01000001.1"/>
</dbReference>
<dbReference type="InterPro" id="IPR036390">
    <property type="entry name" value="WH_DNA-bd_sf"/>
</dbReference>
<evidence type="ECO:0000256" key="3">
    <source>
        <dbReference type="ARBA" id="ARBA00022833"/>
    </source>
</evidence>
<dbReference type="GO" id="GO:0045892">
    <property type="term" value="P:negative regulation of DNA-templated transcription"/>
    <property type="evidence" value="ECO:0007669"/>
    <property type="project" value="TreeGrafter"/>
</dbReference>
<dbReference type="GO" id="GO:0000976">
    <property type="term" value="F:transcription cis-regulatory region binding"/>
    <property type="evidence" value="ECO:0007669"/>
    <property type="project" value="TreeGrafter"/>
</dbReference>
<keyword evidence="4" id="KW-0805">Transcription regulation</keyword>
<evidence type="ECO:0000313" key="9">
    <source>
        <dbReference type="Proteomes" id="UP000185062"/>
    </source>
</evidence>
<keyword evidence="6" id="KW-0804">Transcription</keyword>
<evidence type="ECO:0000256" key="1">
    <source>
        <dbReference type="ARBA" id="ARBA00007957"/>
    </source>
</evidence>
<dbReference type="SUPFAM" id="SSF46785">
    <property type="entry name" value="Winged helix' DNA-binding domain"/>
    <property type="match status" value="1"/>
</dbReference>
<dbReference type="Proteomes" id="UP000185062">
    <property type="component" value="Unassembled WGS sequence"/>
</dbReference>
<reference evidence="8 9" key="1">
    <citation type="submission" date="2016-12" db="EMBL/GenBank/DDBJ databases">
        <authorList>
            <person name="Song W.-J."/>
            <person name="Kurnit D.M."/>
        </authorList>
    </citation>
    <scope>NUCLEOTIDE SEQUENCE [LARGE SCALE GENOMIC DNA]</scope>
    <source>
        <strain evidence="8 9">ATCC 49181</strain>
    </source>
</reference>
<evidence type="ECO:0000256" key="7">
    <source>
        <dbReference type="PIRSR" id="PIRSR602481-1"/>
    </source>
</evidence>
<comment type="similarity">
    <text evidence="1">Belongs to the Fur family.</text>
</comment>
<dbReference type="STRING" id="44575.SAMN05216419_100919"/>
<protein>
    <submittedName>
        <fullName evidence="8">Fur family transcriptional regulator, ferric uptake regulator</fullName>
    </submittedName>
</protein>
<dbReference type="Pfam" id="PF01475">
    <property type="entry name" value="FUR"/>
    <property type="match status" value="1"/>
</dbReference>
<gene>
    <name evidence="8" type="ORF">SAMN02743940_1718</name>
</gene>
<keyword evidence="5" id="KW-0238">DNA-binding</keyword>
<feature type="binding site" evidence="7">
    <location>
        <position position="139"/>
    </location>
    <ligand>
        <name>Zn(2+)</name>
        <dbReference type="ChEBI" id="CHEBI:29105"/>
    </ligand>
</feature>
<evidence type="ECO:0000256" key="5">
    <source>
        <dbReference type="ARBA" id="ARBA00023125"/>
    </source>
</evidence>
<name>A0A1N6ICQ3_9PROT</name>
<accession>A0A1N6ICQ3</accession>
<feature type="binding site" evidence="7">
    <location>
        <position position="136"/>
    </location>
    <ligand>
        <name>Zn(2+)</name>
        <dbReference type="ChEBI" id="CHEBI:29105"/>
    </ligand>
</feature>
<dbReference type="AlphaFoldDB" id="A0A1N6ICQ3"/>
<evidence type="ECO:0000256" key="6">
    <source>
        <dbReference type="ARBA" id="ARBA00023163"/>
    </source>
</evidence>
<feature type="binding site" evidence="7">
    <location>
        <position position="99"/>
    </location>
    <ligand>
        <name>Zn(2+)</name>
        <dbReference type="ChEBI" id="CHEBI:29105"/>
    </ligand>
</feature>
<sequence length="140" mass="16238">MSINFQRAAEKIIRHSGDRTTVGRVGILAILLGEKQAITHREIEVRLIGKRRLNRVTLYRVLEWLTERGLVHKIISTDRVWRFRANEDIHLHQHAHFECTRCTKVICLDDSPARQGWSLPTGYRLQEVELTVKGLCSQCV</sequence>
<evidence type="ECO:0000313" key="8">
    <source>
        <dbReference type="EMBL" id="SIO29797.1"/>
    </source>
</evidence>
<dbReference type="Gene3D" id="3.30.1490.190">
    <property type="match status" value="1"/>
</dbReference>